<dbReference type="GO" id="GO:0012505">
    <property type="term" value="C:endomembrane system"/>
    <property type="evidence" value="ECO:0007669"/>
    <property type="project" value="UniProtKB-SubCell"/>
</dbReference>
<dbReference type="PANTHER" id="PTHR33445:SF1">
    <property type="entry name" value="ATP SYNTHASE SUBUNIT B"/>
    <property type="match status" value="1"/>
</dbReference>
<dbReference type="InterPro" id="IPR050059">
    <property type="entry name" value="ATP_synthase_B_chain"/>
</dbReference>
<keyword evidence="10 13" id="KW-0066">ATP synthesis</keyword>
<dbReference type="GO" id="GO:0046933">
    <property type="term" value="F:proton-transporting ATP synthase activity, rotational mechanism"/>
    <property type="evidence" value="ECO:0007669"/>
    <property type="project" value="UniProtKB-UniRule"/>
</dbReference>
<evidence type="ECO:0000256" key="14">
    <source>
        <dbReference type="RuleBase" id="RU003848"/>
    </source>
</evidence>
<keyword evidence="9 13" id="KW-0472">Membrane</keyword>
<dbReference type="NCBIfam" id="TIGR01144">
    <property type="entry name" value="ATP_synt_b"/>
    <property type="match status" value="1"/>
</dbReference>
<evidence type="ECO:0000256" key="6">
    <source>
        <dbReference type="ARBA" id="ARBA00022781"/>
    </source>
</evidence>
<dbReference type="HAMAP" id="MF_01398">
    <property type="entry name" value="ATP_synth_b_bprime"/>
    <property type="match status" value="1"/>
</dbReference>
<keyword evidence="6 13" id="KW-0375">Hydrogen ion transport</keyword>
<organism evidence="16 17">
    <name type="scientific">Streptococcus suis</name>
    <dbReference type="NCBI Taxonomy" id="1307"/>
    <lineage>
        <taxon>Bacteria</taxon>
        <taxon>Bacillati</taxon>
        <taxon>Bacillota</taxon>
        <taxon>Bacilli</taxon>
        <taxon>Lactobacillales</taxon>
        <taxon>Streptococcaceae</taxon>
        <taxon>Streptococcus</taxon>
    </lineage>
</organism>
<evidence type="ECO:0000256" key="5">
    <source>
        <dbReference type="ARBA" id="ARBA00022692"/>
    </source>
</evidence>
<keyword evidence="3 13" id="KW-1003">Cell membrane</keyword>
<evidence type="ECO:0000256" key="8">
    <source>
        <dbReference type="ARBA" id="ARBA00023065"/>
    </source>
</evidence>
<evidence type="ECO:0000256" key="2">
    <source>
        <dbReference type="ARBA" id="ARBA00022448"/>
    </source>
</evidence>
<dbReference type="SUPFAM" id="SSF81573">
    <property type="entry name" value="F1F0 ATP synthase subunit B, membrane domain"/>
    <property type="match status" value="1"/>
</dbReference>
<evidence type="ECO:0000256" key="13">
    <source>
        <dbReference type="HAMAP-Rule" id="MF_01398"/>
    </source>
</evidence>
<evidence type="ECO:0000313" key="16">
    <source>
        <dbReference type="EMBL" id="CYX10338.1"/>
    </source>
</evidence>
<dbReference type="InterPro" id="IPR005864">
    <property type="entry name" value="ATP_synth_F0_bsu_bac"/>
</dbReference>
<evidence type="ECO:0000256" key="11">
    <source>
        <dbReference type="ARBA" id="ARBA00025198"/>
    </source>
</evidence>
<keyword evidence="15" id="KW-0175">Coiled coil</keyword>
<dbReference type="AlphaFoldDB" id="A0A0Z8T032"/>
<proteinExistence type="inferred from homology"/>
<dbReference type="GO" id="GO:0046961">
    <property type="term" value="F:proton-transporting ATPase activity, rotational mechanism"/>
    <property type="evidence" value="ECO:0007669"/>
    <property type="project" value="TreeGrafter"/>
</dbReference>
<keyword evidence="2 13" id="KW-0813">Transport</keyword>
<gene>
    <name evidence="13 16" type="primary">atpF</name>
    <name evidence="16" type="ORF">ERS132551_01360</name>
</gene>
<keyword evidence="5 13" id="KW-0812">Transmembrane</keyword>
<comment type="subcellular location">
    <subcellularLocation>
        <location evidence="13">Cell membrane</location>
        <topology evidence="13">Single-pass membrane protein</topology>
    </subcellularLocation>
    <subcellularLocation>
        <location evidence="12">Endomembrane system</location>
        <topology evidence="12">Single-pass membrane protein</topology>
    </subcellularLocation>
</comment>
<dbReference type="EMBL" id="FIKT01000015">
    <property type="protein sequence ID" value="CYX10338.1"/>
    <property type="molecule type" value="Genomic_DNA"/>
</dbReference>
<evidence type="ECO:0000256" key="10">
    <source>
        <dbReference type="ARBA" id="ARBA00023310"/>
    </source>
</evidence>
<sequence length="171" mass="19272">MTTMATTITMQSSTILGNFILVTVSFAVLIILIRVFAWDKITGIFEERANKIANDIDAAEEKLTAAANLVQQREDELVQGRIESQKIIQDAVERAKLEKKRILEQADVEIQGLKQKAQLEIEAEKREAQENLRVQVAELAVDLASKIILEDLDQQAHSNLIDRYLDKLGDK</sequence>
<keyword evidence="7 13" id="KW-1133">Transmembrane helix</keyword>
<feature type="coiled-coil region" evidence="15">
    <location>
        <begin position="49"/>
        <end position="134"/>
    </location>
</feature>
<reference evidence="16 17" key="1">
    <citation type="submission" date="2016-02" db="EMBL/GenBank/DDBJ databases">
        <authorList>
            <consortium name="Pathogen Informatics"/>
        </authorList>
    </citation>
    <scope>NUCLEOTIDE SEQUENCE [LARGE SCALE GENOMIC DNA]</scope>
    <source>
        <strain evidence="16 17">SS1062</strain>
    </source>
</reference>
<dbReference type="Pfam" id="PF00430">
    <property type="entry name" value="ATP-synt_B"/>
    <property type="match status" value="1"/>
</dbReference>
<dbReference type="GO" id="GO:0005886">
    <property type="term" value="C:plasma membrane"/>
    <property type="evidence" value="ECO:0007669"/>
    <property type="project" value="UniProtKB-SubCell"/>
</dbReference>
<evidence type="ECO:0000256" key="1">
    <source>
        <dbReference type="ARBA" id="ARBA00005513"/>
    </source>
</evidence>
<name>A0A0Z8T032_STRSU</name>
<dbReference type="Proteomes" id="UP000071962">
    <property type="component" value="Unassembled WGS sequence"/>
</dbReference>
<comment type="function">
    <text evidence="13">Component of the F(0) channel, it forms part of the peripheral stalk, linking F(1) to F(0).</text>
</comment>
<dbReference type="GO" id="GO:0045259">
    <property type="term" value="C:proton-transporting ATP synthase complex"/>
    <property type="evidence" value="ECO:0007669"/>
    <property type="project" value="UniProtKB-KW"/>
</dbReference>
<evidence type="ECO:0000256" key="12">
    <source>
        <dbReference type="ARBA" id="ARBA00037847"/>
    </source>
</evidence>
<protein>
    <recommendedName>
        <fullName evidence="13">ATP synthase subunit b</fullName>
    </recommendedName>
    <alternativeName>
        <fullName evidence="13">ATP synthase F(0) sector subunit b</fullName>
    </alternativeName>
    <alternativeName>
        <fullName evidence="13">ATPase subunit I</fullName>
    </alternativeName>
    <alternativeName>
        <fullName evidence="13">F-type ATPase subunit b</fullName>
        <shortName evidence="13">F-ATPase subunit b</shortName>
    </alternativeName>
</protein>
<comment type="similarity">
    <text evidence="1 13 14">Belongs to the ATPase B chain family.</text>
</comment>
<evidence type="ECO:0000313" key="17">
    <source>
        <dbReference type="Proteomes" id="UP000071962"/>
    </source>
</evidence>
<dbReference type="PANTHER" id="PTHR33445">
    <property type="entry name" value="ATP SYNTHASE SUBUNIT B', CHLOROPLASTIC"/>
    <property type="match status" value="1"/>
</dbReference>
<feature type="transmembrane region" description="Helical" evidence="13">
    <location>
        <begin position="15"/>
        <end position="37"/>
    </location>
</feature>
<dbReference type="InterPro" id="IPR028987">
    <property type="entry name" value="ATP_synth_B-like_membr_sf"/>
</dbReference>
<evidence type="ECO:0000256" key="9">
    <source>
        <dbReference type="ARBA" id="ARBA00023136"/>
    </source>
</evidence>
<keyword evidence="4 13" id="KW-0138">CF(0)</keyword>
<comment type="function">
    <text evidence="11 13">F(1)F(0) ATP synthase produces ATP from ADP in the presence of a proton or sodium gradient. F-type ATPases consist of two structural domains, F(1) containing the extramembraneous catalytic core and F(0) containing the membrane proton channel, linked together by a central stalk and a peripheral stalk. During catalysis, ATP synthesis in the catalytic domain of F(1) is coupled via a rotary mechanism of the central stalk subunits to proton translocation.</text>
</comment>
<evidence type="ECO:0000256" key="3">
    <source>
        <dbReference type="ARBA" id="ARBA00022475"/>
    </source>
</evidence>
<comment type="subunit">
    <text evidence="13">F-type ATPases have 2 components, F(1) - the catalytic core - and F(0) - the membrane proton channel. F(1) has five subunits: alpha(3), beta(3), gamma(1), delta(1), epsilon(1). F(0) has three main subunits: a(1), b(2) and c(10-14). The alpha and beta chains form an alternating ring which encloses part of the gamma chain. F(1) is attached to F(0) by a central stalk formed by the gamma and epsilon chains, while a peripheral stalk is formed by the delta and b chains.</text>
</comment>
<dbReference type="InterPro" id="IPR002146">
    <property type="entry name" value="ATP_synth_b/b'su_bac/chlpt"/>
</dbReference>
<evidence type="ECO:0000256" key="4">
    <source>
        <dbReference type="ARBA" id="ARBA00022547"/>
    </source>
</evidence>
<evidence type="ECO:0000256" key="15">
    <source>
        <dbReference type="SAM" id="Coils"/>
    </source>
</evidence>
<keyword evidence="8 13" id="KW-0406">Ion transport</keyword>
<accession>A0A0Z8T032</accession>
<evidence type="ECO:0000256" key="7">
    <source>
        <dbReference type="ARBA" id="ARBA00022989"/>
    </source>
</evidence>
<dbReference type="CDD" id="cd06503">
    <property type="entry name" value="ATP-synt_Fo_b"/>
    <property type="match status" value="1"/>
</dbReference>